<dbReference type="GO" id="GO:0005576">
    <property type="term" value="C:extracellular region"/>
    <property type="evidence" value="ECO:0007669"/>
    <property type="project" value="UniProtKB-SubCell"/>
</dbReference>
<dbReference type="OMA" id="LIENTVC"/>
<feature type="chain" id="PRO_5016427812" description="Protein yellow" evidence="8">
    <location>
        <begin position="22"/>
        <end position="481"/>
    </location>
</feature>
<dbReference type="FunFam" id="2.120.10.30:FF:000046">
    <property type="entry name" value="Blast:Protein yellow"/>
    <property type="match status" value="1"/>
</dbReference>
<keyword evidence="7" id="KW-0325">Glycoprotein</keyword>
<dbReference type="PANTHER" id="PTHR10009:SF14">
    <property type="entry name" value="PROTEIN YELLOW"/>
    <property type="match status" value="1"/>
</dbReference>
<dbReference type="AlphaFoldDB" id="A0A336M888"/>
<dbReference type="Gene3D" id="2.120.10.30">
    <property type="entry name" value="TolB, C-terminal domain"/>
    <property type="match status" value="1"/>
</dbReference>
<reference evidence="9" key="1">
    <citation type="submission" date="2018-07" db="EMBL/GenBank/DDBJ databases">
        <authorList>
            <person name="Quirk P.G."/>
            <person name="Krulwich T.A."/>
        </authorList>
    </citation>
    <scope>NUCLEOTIDE SEQUENCE</scope>
</reference>
<evidence type="ECO:0000256" key="5">
    <source>
        <dbReference type="ARBA" id="ARBA00022525"/>
    </source>
</evidence>
<evidence type="ECO:0000256" key="8">
    <source>
        <dbReference type="SAM" id="SignalP"/>
    </source>
</evidence>
<keyword evidence="6 8" id="KW-0732">Signal</keyword>
<comment type="function">
    <text evidence="1">Controls the pigmentation pattern of the adult cuticle and larval mouth parts.</text>
</comment>
<dbReference type="PRINTS" id="PR01366">
    <property type="entry name" value="ROYALJELLY"/>
</dbReference>
<evidence type="ECO:0000256" key="3">
    <source>
        <dbReference type="ARBA" id="ARBA00009127"/>
    </source>
</evidence>
<dbReference type="VEuPathDB" id="VectorBase:CSON013447"/>
<keyword evidence="5" id="KW-0964">Secreted</keyword>
<dbReference type="InterPro" id="IPR017996">
    <property type="entry name" value="MRJP/yellow-related"/>
</dbReference>
<dbReference type="InterPro" id="IPR011042">
    <property type="entry name" value="6-blade_b-propeller_TolB-like"/>
</dbReference>
<sequence length="481" mass="55119">MQKFNCFCYLIIFGIVKQIASIKLDERYSWTELDWEFNNELQKMEALASGTYIPQNGLPVGIERYENKLFVTVPRWRDGIPATLNYIDMNKTPAGHNIPLIPYQNNIAGDCTNGLTTVYRIKADSCGRLWVLDTGTIGIGNTTQNVCPYAINVFDLKSNRRIRKYELRPEDINANTFIANTVVDIGTTCEDTFAYFSDELGYGLIAYSWEENRSWRFEHSFFFPDPLRGDFNIAGLNFQWGEEGIFGMALSPILKDGFRVLYFSPLASHREFAVSTKILRNESKTEDGFHDFVFLPERADNGHTTARVMNDDGLMLFNLIDQNAIGCWHSNLPYTPENHDIADKDDVALVFPSDVKIDETRTVWVMSDRMPVFLITDLDYTDINFRIFSASLHILLSGTVCDTSKKLAKIPILPQYPNNIKFNFRSNLYSTHVKPNIEKTYSFNEHNGVVFEPNRDLTKFSSNYNTVNKYLSGLLDTSKFD</sequence>
<protein>
    <recommendedName>
        <fullName evidence="4">Protein yellow</fullName>
    </recommendedName>
</protein>
<dbReference type="Pfam" id="PF03022">
    <property type="entry name" value="MRJP"/>
    <property type="match status" value="1"/>
</dbReference>
<evidence type="ECO:0000256" key="4">
    <source>
        <dbReference type="ARBA" id="ARBA00014360"/>
    </source>
</evidence>
<evidence type="ECO:0000256" key="7">
    <source>
        <dbReference type="ARBA" id="ARBA00023180"/>
    </source>
</evidence>
<evidence type="ECO:0000313" key="9">
    <source>
        <dbReference type="EMBL" id="SSX26476.1"/>
    </source>
</evidence>
<dbReference type="PANTHER" id="PTHR10009">
    <property type="entry name" value="PROTEIN YELLOW-RELATED"/>
    <property type="match status" value="1"/>
</dbReference>
<gene>
    <name evidence="9" type="primary">CSON013447</name>
</gene>
<proteinExistence type="inferred from homology"/>
<comment type="similarity">
    <text evidence="3">Belongs to the major royal jelly protein family.</text>
</comment>
<evidence type="ECO:0000256" key="2">
    <source>
        <dbReference type="ARBA" id="ARBA00004613"/>
    </source>
</evidence>
<evidence type="ECO:0000256" key="6">
    <source>
        <dbReference type="ARBA" id="ARBA00022729"/>
    </source>
</evidence>
<organism evidence="9">
    <name type="scientific">Culicoides sonorensis</name>
    <name type="common">Biting midge</name>
    <dbReference type="NCBI Taxonomy" id="179676"/>
    <lineage>
        <taxon>Eukaryota</taxon>
        <taxon>Metazoa</taxon>
        <taxon>Ecdysozoa</taxon>
        <taxon>Arthropoda</taxon>
        <taxon>Hexapoda</taxon>
        <taxon>Insecta</taxon>
        <taxon>Pterygota</taxon>
        <taxon>Neoptera</taxon>
        <taxon>Endopterygota</taxon>
        <taxon>Diptera</taxon>
        <taxon>Nematocera</taxon>
        <taxon>Chironomoidea</taxon>
        <taxon>Ceratopogonidae</taxon>
        <taxon>Ceratopogoninae</taxon>
        <taxon>Culicoides</taxon>
        <taxon>Monoculicoides</taxon>
    </lineage>
</organism>
<accession>A0A336M888</accession>
<evidence type="ECO:0000256" key="1">
    <source>
        <dbReference type="ARBA" id="ARBA00002855"/>
    </source>
</evidence>
<name>A0A336M888_CULSO</name>
<dbReference type="EMBL" id="UFQT01000677">
    <property type="protein sequence ID" value="SSX26476.1"/>
    <property type="molecule type" value="Genomic_DNA"/>
</dbReference>
<comment type="subcellular location">
    <subcellularLocation>
        <location evidence="2">Secreted</location>
    </subcellularLocation>
</comment>
<feature type="signal peptide" evidence="8">
    <location>
        <begin position="1"/>
        <end position="21"/>
    </location>
</feature>